<keyword evidence="4" id="KW-1185">Reference proteome</keyword>
<name>A0A0H3FIW1_KLEAK</name>
<dbReference type="AlphaFoldDB" id="A0A0H3FIW1"/>
<feature type="signal peptide" evidence="1">
    <location>
        <begin position="1"/>
        <end position="23"/>
    </location>
</feature>
<organism evidence="3 4">
    <name type="scientific">Klebsiella aerogenes (strain ATCC 13048 / DSM 30053 / CCUG 1429 / JCM 1235 / KCTC 2190 / NBRC 13534 / NCIMB 10102 / NCTC 10006 / CDC 819-56)</name>
    <name type="common">Enterobacter aerogenes</name>
    <dbReference type="NCBI Taxonomy" id="1028307"/>
    <lineage>
        <taxon>Bacteria</taxon>
        <taxon>Pseudomonadati</taxon>
        <taxon>Pseudomonadota</taxon>
        <taxon>Gammaproteobacteria</taxon>
        <taxon>Enterobacterales</taxon>
        <taxon>Enterobacteriaceae</taxon>
        <taxon>Klebsiella/Raoultella group</taxon>
        <taxon>Klebsiella</taxon>
    </lineage>
</organism>
<gene>
    <name evidence="3" type="ordered locus">EAE_01790</name>
</gene>
<dbReference type="InterPro" id="IPR036937">
    <property type="entry name" value="Adhesion_dom_fimbrial_sf"/>
</dbReference>
<dbReference type="Gene3D" id="2.60.40.1090">
    <property type="entry name" value="Fimbrial-type adhesion domain"/>
    <property type="match status" value="1"/>
</dbReference>
<dbReference type="HOGENOM" id="CLU_088965_6_2_6"/>
<keyword evidence="1" id="KW-0732">Signal</keyword>
<evidence type="ECO:0000313" key="4">
    <source>
        <dbReference type="Proteomes" id="UP000008881"/>
    </source>
</evidence>
<evidence type="ECO:0000256" key="1">
    <source>
        <dbReference type="SAM" id="SignalP"/>
    </source>
</evidence>
<dbReference type="OrthoDB" id="6625840at2"/>
<evidence type="ECO:0000313" key="3">
    <source>
        <dbReference type="EMBL" id="AEG95293.1"/>
    </source>
</evidence>
<reference evidence="3 4" key="1">
    <citation type="journal article" date="2012" name="J. Bacteriol.">
        <title>Complete genome sequence of Enterobacter aerogenes KCTC 2190.</title>
        <authorList>
            <person name="Shin S.H."/>
            <person name="Kim S."/>
            <person name="Kim J.Y."/>
            <person name="Lee S."/>
            <person name="Um Y."/>
            <person name="Oh M.K."/>
            <person name="Kim Y.R."/>
            <person name="Lee J."/>
            <person name="Yang K.S."/>
        </authorList>
    </citation>
    <scope>NUCLEOTIDE SEQUENCE [LARGE SCALE GENOMIC DNA]</scope>
    <source>
        <strain evidence="3 4">KCTC 2190</strain>
    </source>
</reference>
<dbReference type="PANTHER" id="PTHR33420">
    <property type="entry name" value="FIMBRIAL SUBUNIT ELFA-RELATED"/>
    <property type="match status" value="1"/>
</dbReference>
<dbReference type="KEGG" id="eae:EAE_01790"/>
<feature type="domain" description="Fimbrial-type adhesion" evidence="2">
    <location>
        <begin position="34"/>
        <end position="182"/>
    </location>
</feature>
<dbReference type="EMBL" id="CP002824">
    <property type="protein sequence ID" value="AEG95293.1"/>
    <property type="molecule type" value="Genomic_DNA"/>
</dbReference>
<dbReference type="eggNOG" id="COG3539">
    <property type="taxonomic scope" value="Bacteria"/>
</dbReference>
<dbReference type="SUPFAM" id="SSF49401">
    <property type="entry name" value="Bacterial adhesins"/>
    <property type="match status" value="1"/>
</dbReference>
<dbReference type="GeneID" id="93313488"/>
<dbReference type="Pfam" id="PF00419">
    <property type="entry name" value="Fimbrial"/>
    <property type="match status" value="1"/>
</dbReference>
<evidence type="ECO:0000259" key="2">
    <source>
        <dbReference type="Pfam" id="PF00419"/>
    </source>
</evidence>
<dbReference type="PANTHER" id="PTHR33420:SF27">
    <property type="entry name" value="PROTEIN FIMG"/>
    <property type="match status" value="1"/>
</dbReference>
<proteinExistence type="predicted"/>
<sequence length="183" mass="19240">MSKFLYAVLFFAGMLVSAMPALAGDNNLRETRDITFHGRIAAGTCNVTNPETVDLGKYYKGDFSVAGGNTGNVPVTISFDSCTAEISQATVTFTGTPYSEDPTYGSVIYANQVTPDADGATDVGLQLFDYPAIHVALANGVSYPVPIENGAGALKFIARMYTPHGAPTAGKFSSAVTLNVTYN</sequence>
<dbReference type="GO" id="GO:0043709">
    <property type="term" value="P:cell adhesion involved in single-species biofilm formation"/>
    <property type="evidence" value="ECO:0007669"/>
    <property type="project" value="TreeGrafter"/>
</dbReference>
<dbReference type="PATRIC" id="fig|1028307.3.peg.350"/>
<dbReference type="GO" id="GO:0009289">
    <property type="term" value="C:pilus"/>
    <property type="evidence" value="ECO:0007669"/>
    <property type="project" value="InterPro"/>
</dbReference>
<dbReference type="InterPro" id="IPR008966">
    <property type="entry name" value="Adhesion_dom_sf"/>
</dbReference>
<dbReference type="RefSeq" id="WP_015703283.1">
    <property type="nucleotide sequence ID" value="NC_015663.1"/>
</dbReference>
<dbReference type="Proteomes" id="UP000008881">
    <property type="component" value="Chromosome"/>
</dbReference>
<accession>A0A0H3FIW1</accession>
<dbReference type="InterPro" id="IPR000259">
    <property type="entry name" value="Adhesion_dom_fimbrial"/>
</dbReference>
<protein>
    <submittedName>
        <fullName evidence="3">Putative fimbrial protein SthD</fullName>
    </submittedName>
</protein>
<feature type="chain" id="PRO_5002609219" evidence="1">
    <location>
        <begin position="24"/>
        <end position="183"/>
    </location>
</feature>
<dbReference type="InterPro" id="IPR050263">
    <property type="entry name" value="Bact_Fimbrial_Adh_Pro"/>
</dbReference>